<sequence>MPRSSHAHTPESDDDFNKVLDAMNQSSPITPSPPKRSHETMTQDDNETEDATNDNTANLHIIRPNQNISAVAKRYVERKRLRTDQAAEVDMFINDPVSAREVKMFVTMLALDNKLEKIVTAKAAYQVSPELNKNILNYAPAVLLSSKTTVYKGNGATDLLLAILKRYRFDMPPGIENIPADWAKISDIEASVKINKDDDNMAPPDKQQNIFDLTTAIVKGTKCTVNVVLCARVALMRSVYLKHPGVKFWDQVDERLVTIRAKADGDAKKVTKLFRQVLATDREKHGIENYKIEAETVDDFQQQVDDVIDAGIMNARSDFCSSRQQQRQQR</sequence>
<comment type="caution">
    <text evidence="2">The sequence shown here is derived from an EMBL/GenBank/DDBJ whole genome shotgun (WGS) entry which is preliminary data.</text>
</comment>
<dbReference type="EMBL" id="JARKIE010000011">
    <property type="protein sequence ID" value="KAJ7703891.1"/>
    <property type="molecule type" value="Genomic_DNA"/>
</dbReference>
<name>A0AAD7GRU0_MYCRO</name>
<feature type="compositionally biased region" description="Acidic residues" evidence="1">
    <location>
        <begin position="42"/>
        <end position="52"/>
    </location>
</feature>
<evidence type="ECO:0000313" key="2">
    <source>
        <dbReference type="EMBL" id="KAJ7703891.1"/>
    </source>
</evidence>
<evidence type="ECO:0000313" key="3">
    <source>
        <dbReference type="Proteomes" id="UP001221757"/>
    </source>
</evidence>
<proteinExistence type="predicted"/>
<keyword evidence="3" id="KW-1185">Reference proteome</keyword>
<reference evidence="2" key="1">
    <citation type="submission" date="2023-03" db="EMBL/GenBank/DDBJ databases">
        <title>Massive genome expansion in bonnet fungi (Mycena s.s.) driven by repeated elements and novel gene families across ecological guilds.</title>
        <authorList>
            <consortium name="Lawrence Berkeley National Laboratory"/>
            <person name="Harder C.B."/>
            <person name="Miyauchi S."/>
            <person name="Viragh M."/>
            <person name="Kuo A."/>
            <person name="Thoen E."/>
            <person name="Andreopoulos B."/>
            <person name="Lu D."/>
            <person name="Skrede I."/>
            <person name="Drula E."/>
            <person name="Henrissat B."/>
            <person name="Morin E."/>
            <person name="Kohler A."/>
            <person name="Barry K."/>
            <person name="LaButti K."/>
            <person name="Morin E."/>
            <person name="Salamov A."/>
            <person name="Lipzen A."/>
            <person name="Mereny Z."/>
            <person name="Hegedus B."/>
            <person name="Baldrian P."/>
            <person name="Stursova M."/>
            <person name="Weitz H."/>
            <person name="Taylor A."/>
            <person name="Grigoriev I.V."/>
            <person name="Nagy L.G."/>
            <person name="Martin F."/>
            <person name="Kauserud H."/>
        </authorList>
    </citation>
    <scope>NUCLEOTIDE SEQUENCE</scope>
    <source>
        <strain evidence="2">CBHHK067</strain>
    </source>
</reference>
<accession>A0AAD7GRU0</accession>
<feature type="compositionally biased region" description="Basic and acidic residues" evidence="1">
    <location>
        <begin position="8"/>
        <end position="18"/>
    </location>
</feature>
<dbReference type="Proteomes" id="UP001221757">
    <property type="component" value="Unassembled WGS sequence"/>
</dbReference>
<evidence type="ECO:0000256" key="1">
    <source>
        <dbReference type="SAM" id="MobiDB-lite"/>
    </source>
</evidence>
<dbReference type="AlphaFoldDB" id="A0AAD7GRU0"/>
<organism evidence="2 3">
    <name type="scientific">Mycena rosella</name>
    <name type="common">Pink bonnet</name>
    <name type="synonym">Agaricus rosellus</name>
    <dbReference type="NCBI Taxonomy" id="1033263"/>
    <lineage>
        <taxon>Eukaryota</taxon>
        <taxon>Fungi</taxon>
        <taxon>Dikarya</taxon>
        <taxon>Basidiomycota</taxon>
        <taxon>Agaricomycotina</taxon>
        <taxon>Agaricomycetes</taxon>
        <taxon>Agaricomycetidae</taxon>
        <taxon>Agaricales</taxon>
        <taxon>Marasmiineae</taxon>
        <taxon>Mycenaceae</taxon>
        <taxon>Mycena</taxon>
    </lineage>
</organism>
<feature type="region of interest" description="Disordered" evidence="1">
    <location>
        <begin position="1"/>
        <end position="56"/>
    </location>
</feature>
<gene>
    <name evidence="2" type="ORF">B0H17DRAFT_1326673</name>
</gene>
<protein>
    <submittedName>
        <fullName evidence="2">Uncharacterized protein</fullName>
    </submittedName>
</protein>